<evidence type="ECO:0000256" key="9">
    <source>
        <dbReference type="ARBA" id="ARBA00022989"/>
    </source>
</evidence>
<evidence type="ECO:0000256" key="18">
    <source>
        <dbReference type="SAM" id="MobiDB-lite"/>
    </source>
</evidence>
<dbReference type="PRINTS" id="PR00692">
    <property type="entry name" value="CD4TCANTIGEN"/>
</dbReference>
<name>A0A2Y9RYS9_TRIMA</name>
<feature type="transmembrane region" description="Helical" evidence="19">
    <location>
        <begin position="403"/>
        <end position="428"/>
    </location>
</feature>
<dbReference type="SMART" id="SM00406">
    <property type="entry name" value="IGv"/>
    <property type="match status" value="1"/>
</dbReference>
<dbReference type="GO" id="GO:0005886">
    <property type="term" value="C:plasma membrane"/>
    <property type="evidence" value="ECO:0007669"/>
    <property type="project" value="UniProtKB-SubCell"/>
</dbReference>
<feature type="region of interest" description="Disordered" evidence="18">
    <location>
        <begin position="158"/>
        <end position="179"/>
    </location>
</feature>
<dbReference type="InterPro" id="IPR007110">
    <property type="entry name" value="Ig-like_dom"/>
</dbReference>
<dbReference type="CTD" id="920"/>
<keyword evidence="22" id="KW-1185">Reference proteome</keyword>
<dbReference type="Gene3D" id="1.20.5.900">
    <property type="entry name" value="transmembrane domain of human cd4"/>
    <property type="match status" value="1"/>
</dbReference>
<dbReference type="PANTHER" id="PTHR11422:SF0">
    <property type="entry name" value="T-CELL SURFACE GLYCOPROTEIN CD4"/>
    <property type="match status" value="1"/>
</dbReference>
<feature type="domain" description="Ig-like" evidence="21">
    <location>
        <begin position="45"/>
        <end position="132"/>
    </location>
</feature>
<dbReference type="Pfam" id="PF09191">
    <property type="entry name" value="CD4-extracel"/>
    <property type="match status" value="1"/>
</dbReference>
<dbReference type="Pfam" id="PF00047">
    <property type="entry name" value="ig"/>
    <property type="match status" value="1"/>
</dbReference>
<feature type="compositionally biased region" description="Basic and acidic residues" evidence="18">
    <location>
        <begin position="170"/>
        <end position="179"/>
    </location>
</feature>
<evidence type="ECO:0000256" key="10">
    <source>
        <dbReference type="ARBA" id="ARBA00023130"/>
    </source>
</evidence>
<dbReference type="InterPro" id="IPR000973">
    <property type="entry name" value="CD4"/>
</dbReference>
<dbReference type="RefSeq" id="XP_023597270.1">
    <property type="nucleotide sequence ID" value="XM_023741502.1"/>
</dbReference>
<dbReference type="InterPro" id="IPR008424">
    <property type="entry name" value="Ig_C2-set"/>
</dbReference>
<keyword evidence="16" id="KW-0393">Immunoglobulin domain</keyword>
<keyword evidence="14" id="KW-0325">Glycoprotein</keyword>
<reference evidence="23 24" key="1">
    <citation type="submission" date="2025-04" db="UniProtKB">
        <authorList>
            <consortium name="RefSeq"/>
        </authorList>
    </citation>
    <scope>IDENTIFICATION</scope>
</reference>
<evidence type="ECO:0000256" key="3">
    <source>
        <dbReference type="ARBA" id="ARBA00022475"/>
    </source>
</evidence>
<keyword evidence="8" id="KW-0391">Immunity</keyword>
<keyword evidence="9 19" id="KW-1133">Transmembrane helix</keyword>
<evidence type="ECO:0000256" key="8">
    <source>
        <dbReference type="ARBA" id="ARBA00022859"/>
    </source>
</evidence>
<evidence type="ECO:0000256" key="13">
    <source>
        <dbReference type="ARBA" id="ARBA00023157"/>
    </source>
</evidence>
<protein>
    <recommendedName>
        <fullName evidence="2">T-cell surface glycoprotein CD4</fullName>
    </recommendedName>
    <alternativeName>
        <fullName evidence="17">T-cell surface antigen T4/Leu-3</fullName>
    </alternativeName>
</protein>
<keyword evidence="3" id="KW-1003">Cell membrane</keyword>
<evidence type="ECO:0000256" key="12">
    <source>
        <dbReference type="ARBA" id="ARBA00023139"/>
    </source>
</evidence>
<dbReference type="InterPro" id="IPR015274">
    <property type="entry name" value="CD4-extracel"/>
</dbReference>
<evidence type="ECO:0000256" key="5">
    <source>
        <dbReference type="ARBA" id="ARBA00022692"/>
    </source>
</evidence>
<dbReference type="InterPro" id="IPR013106">
    <property type="entry name" value="Ig_V-set"/>
</dbReference>
<evidence type="ECO:0000256" key="16">
    <source>
        <dbReference type="ARBA" id="ARBA00023319"/>
    </source>
</evidence>
<dbReference type="InterPro" id="IPR013151">
    <property type="entry name" value="Immunoglobulin_dom"/>
</dbReference>
<evidence type="ECO:0000256" key="1">
    <source>
        <dbReference type="ARBA" id="ARBA00004251"/>
    </source>
</evidence>
<gene>
    <name evidence="23 24" type="primary">CD4</name>
</gene>
<dbReference type="GO" id="GO:0007155">
    <property type="term" value="P:cell adhesion"/>
    <property type="evidence" value="ECO:0007669"/>
    <property type="project" value="InterPro"/>
</dbReference>
<comment type="subcellular location">
    <subcellularLocation>
        <location evidence="1">Cell membrane</location>
        <topology evidence="1">Single-pass type I membrane protein</topology>
    </subcellularLocation>
</comment>
<keyword evidence="5 19" id="KW-0812">Transmembrane</keyword>
<dbReference type="FunFam" id="2.60.40.10:FF:001221">
    <property type="entry name" value="T-cell surface glycoprotein CD4"/>
    <property type="match status" value="1"/>
</dbReference>
<evidence type="ECO:0000256" key="11">
    <source>
        <dbReference type="ARBA" id="ARBA00023136"/>
    </source>
</evidence>
<dbReference type="PANTHER" id="PTHR11422">
    <property type="entry name" value="T-CELL SURFACE GLYCOPROTEIN CD4"/>
    <property type="match status" value="1"/>
</dbReference>
<dbReference type="InterPro" id="IPR003599">
    <property type="entry name" value="Ig_sub"/>
</dbReference>
<keyword evidence="6 20" id="KW-0732">Signal</keyword>
<dbReference type="SUPFAM" id="SSF48726">
    <property type="entry name" value="Immunoglobulin"/>
    <property type="match status" value="4"/>
</dbReference>
<dbReference type="STRING" id="127582.A0A2Y9RYS9"/>
<keyword evidence="12" id="KW-0564">Palmitate</keyword>
<evidence type="ECO:0000256" key="17">
    <source>
        <dbReference type="ARBA" id="ARBA00029974"/>
    </source>
</evidence>
<feature type="signal peptide" evidence="20">
    <location>
        <begin position="1"/>
        <end position="37"/>
    </location>
</feature>
<keyword evidence="11 19" id="KW-0472">Membrane</keyword>
<evidence type="ECO:0000256" key="14">
    <source>
        <dbReference type="ARBA" id="ARBA00023180"/>
    </source>
</evidence>
<evidence type="ECO:0000313" key="23">
    <source>
        <dbReference type="RefSeq" id="XP_023597269.1"/>
    </source>
</evidence>
<accession>A0A2Y9RYS9</accession>
<dbReference type="PROSITE" id="PS50835">
    <property type="entry name" value="IG_LIKE"/>
    <property type="match status" value="1"/>
</dbReference>
<evidence type="ECO:0000256" key="7">
    <source>
        <dbReference type="ARBA" id="ARBA00022737"/>
    </source>
</evidence>
<proteinExistence type="predicted"/>
<evidence type="ECO:0000256" key="4">
    <source>
        <dbReference type="ARBA" id="ARBA00022553"/>
    </source>
</evidence>
<dbReference type="CDD" id="cd22570">
    <property type="entry name" value="CD4_CD"/>
    <property type="match status" value="1"/>
</dbReference>
<organism evidence="22 23">
    <name type="scientific">Trichechus manatus latirostris</name>
    <name type="common">Florida manatee</name>
    <dbReference type="NCBI Taxonomy" id="127582"/>
    <lineage>
        <taxon>Eukaryota</taxon>
        <taxon>Metazoa</taxon>
        <taxon>Chordata</taxon>
        <taxon>Craniata</taxon>
        <taxon>Vertebrata</taxon>
        <taxon>Euteleostomi</taxon>
        <taxon>Mammalia</taxon>
        <taxon>Eutheria</taxon>
        <taxon>Afrotheria</taxon>
        <taxon>Sirenia</taxon>
        <taxon>Trichechidae</taxon>
        <taxon>Trichechus</taxon>
    </lineage>
</organism>
<keyword evidence="7" id="KW-0677">Repeat</keyword>
<dbReference type="Pfam" id="PF05790">
    <property type="entry name" value="C2-set"/>
    <property type="match status" value="2"/>
</dbReference>
<dbReference type="GO" id="GO:0002250">
    <property type="term" value="P:adaptive immune response"/>
    <property type="evidence" value="ECO:0007669"/>
    <property type="project" value="UniProtKB-KW"/>
</dbReference>
<evidence type="ECO:0000256" key="6">
    <source>
        <dbReference type="ARBA" id="ARBA00022729"/>
    </source>
</evidence>
<dbReference type="RefSeq" id="XP_023597269.1">
    <property type="nucleotide sequence ID" value="XM_023741501.1"/>
</dbReference>
<dbReference type="FunFam" id="2.60.40.10:FF:001105">
    <property type="entry name" value="T-cell surface glycoprotein CD4"/>
    <property type="match status" value="1"/>
</dbReference>
<evidence type="ECO:0000313" key="22">
    <source>
        <dbReference type="Proteomes" id="UP000248480"/>
    </source>
</evidence>
<feature type="chain" id="PRO_5044583562" description="T-cell surface glycoprotein CD4" evidence="20">
    <location>
        <begin position="38"/>
        <end position="488"/>
    </location>
</feature>
<dbReference type="GO" id="GO:0009986">
    <property type="term" value="C:cell surface"/>
    <property type="evidence" value="ECO:0007669"/>
    <property type="project" value="UniProtKB-ARBA"/>
</dbReference>
<dbReference type="Proteomes" id="UP000248480">
    <property type="component" value="Unplaced"/>
</dbReference>
<dbReference type="InterPro" id="IPR036179">
    <property type="entry name" value="Ig-like_dom_sf"/>
</dbReference>
<evidence type="ECO:0000259" key="21">
    <source>
        <dbReference type="PROSITE" id="PS50835"/>
    </source>
</evidence>
<dbReference type="InterPro" id="IPR021963">
    <property type="entry name" value="Tcell_CD4_Cterm"/>
</dbReference>
<keyword evidence="13" id="KW-1015">Disulfide bond</keyword>
<evidence type="ECO:0000313" key="24">
    <source>
        <dbReference type="RefSeq" id="XP_023597270.1"/>
    </source>
</evidence>
<dbReference type="Pfam" id="PF12104">
    <property type="entry name" value="Tcell_CD4_C"/>
    <property type="match status" value="1"/>
</dbReference>
<evidence type="ECO:0000256" key="2">
    <source>
        <dbReference type="ARBA" id="ARBA00016522"/>
    </source>
</evidence>
<dbReference type="GeneID" id="101343648"/>
<dbReference type="SMART" id="SM00409">
    <property type="entry name" value="IG"/>
    <property type="match status" value="3"/>
</dbReference>
<dbReference type="Gene3D" id="2.60.40.10">
    <property type="entry name" value="Immunoglobulins"/>
    <property type="match status" value="4"/>
</dbReference>
<evidence type="ECO:0000256" key="19">
    <source>
        <dbReference type="SAM" id="Phobius"/>
    </source>
</evidence>
<evidence type="ECO:0000256" key="15">
    <source>
        <dbReference type="ARBA" id="ARBA00023288"/>
    </source>
</evidence>
<evidence type="ECO:0000256" key="20">
    <source>
        <dbReference type="SAM" id="SignalP"/>
    </source>
</evidence>
<sequence>MAQVPAHLGKATTNRGASFRHLLLVLQLVLLLAVTQGKEVILGEEGKMVELACKTSHKKFMLFSWKYSDGTKILSNQASHFCTPGNSWLKNRLDCRKNLWDQGYFPLIIKNLEMRDSGHYICEVENEKEEVQLLVFRLIAKPGVHLLQGKNLTLTLESPSDSKPSVQWKGPRDYSKNEAKSLSVPQLGLRHSGTWTCTVSQNQKTLQLRVEILVLAFQKDSNTIYKKNGEQVEFAFPLTFTNEDLTGELKWQAEGASSPQTWITFSLKDKKVSPTSVILDKLKMNKTLPLCFTLPQALPQYAGFGNLTLDLAKGKLHQNVSLVVMTVTQLQNNLICDVLGPISPMMTLSLQRKNQTTKVSKQQKQVQVSDPEEGMWLCLLRDKGKVLLESKFEVLPKVFQPPVILLAAGLGGSVGLLFFTGLGIFCCVRHRHQRRQAERMSQIKKLLSEKKTCQCSQLPLPGKPPNCCQGSPLLTLYPYASLIHASLS</sequence>
<keyword evidence="4" id="KW-0597">Phosphoprotein</keyword>
<dbReference type="AlphaFoldDB" id="A0A2Y9RYS9"/>
<dbReference type="InterPro" id="IPR013783">
    <property type="entry name" value="Ig-like_fold"/>
</dbReference>
<keyword evidence="15" id="KW-0449">Lipoprotein</keyword>
<keyword evidence="10" id="KW-1064">Adaptive immunity</keyword>
<dbReference type="FunFam" id="2.60.40.10:FF:001253">
    <property type="entry name" value="T-cell surface glycoprotein CD4"/>
    <property type="match status" value="1"/>
</dbReference>
<dbReference type="GO" id="GO:0015026">
    <property type="term" value="F:coreceptor activity"/>
    <property type="evidence" value="ECO:0007669"/>
    <property type="project" value="InterPro"/>
</dbReference>